<comment type="catalytic activity">
    <reaction evidence="10">
        <text>D-sedoheptulose 7-phosphate + D-glyceraldehyde 3-phosphate = aldehydo-D-ribose 5-phosphate + D-xylulose 5-phosphate</text>
        <dbReference type="Rhea" id="RHEA:10508"/>
        <dbReference type="ChEBI" id="CHEBI:57483"/>
        <dbReference type="ChEBI" id="CHEBI:57737"/>
        <dbReference type="ChEBI" id="CHEBI:58273"/>
        <dbReference type="ChEBI" id="CHEBI:59776"/>
        <dbReference type="EC" id="2.2.1.1"/>
    </reaction>
</comment>
<feature type="binding site" evidence="13">
    <location>
        <position position="401"/>
    </location>
    <ligand>
        <name>substrate</name>
    </ligand>
</feature>
<dbReference type="OrthoDB" id="8732661at2"/>
<feature type="binding site" evidence="14">
    <location>
        <position position="278"/>
    </location>
    <ligand>
        <name>thiamine diphosphate</name>
        <dbReference type="ChEBI" id="CHEBI:58937"/>
    </ligand>
</feature>
<evidence type="ECO:0000256" key="8">
    <source>
        <dbReference type="ARBA" id="ARBA00022842"/>
    </source>
</evidence>
<sequence>MPDASDLDQLSINTIRMLAADAVQKAKSGHPGTPMGAAPTAYTLWQRYLRYDPAAPEWMNRDRFVLSVGHASMLLYSLIHLAGIQGSSESDGTEGRPAVTLDDIKHFRQAQSHTPGHPEYRLTSGVEATTGPLGQGVADSVGMAIAGKWLAATYNRPDLTLFDYNVWVLCSDGDMMEGVASEAASLAAHLKLSNLCWIYDSNRVSIEGYTDLAFSEDVAARFRAYGWNVTTVEDANDLAQLCRAYQTFLDTADRPTFILVHSHIGYGAPKLQDTPKAHSDPMGEEEVAGAKKFFGFPPDGTFVVPDGVPEHFAANMGARGKAAHAAWDKLMAAYRKAHPDLGRQVDAIANGTLPEGWEDALPTFPADPKGMATRDSSGKILNALAQRIPWIVGGAADLAPSTKTTLTFEGAGSFQAPGNGGDYRGRNLHFGVREHAMVAAVNGMALGGLRPYASGFLIFTDYARGAIRLAALMELNVVHIWTHDSIGVGEDGPTHQPIEQLLSLRAIPGMVVLRPADANEASEAWRVVLKLKHRPAAIACSRQPLPTIDRERFAPASGLARGAYVLADPPDGKPSVILIATGSEVSLCLAAWEKLRAEGIAARIVSMPSWELFNEQDQAYRDSVLPPSITARVTVEQASPIGWDRYAGRTGVVLAMRSFGMSAPIAAVLEHFGFTPDKVVEAAKQAMAAN</sequence>
<evidence type="ECO:0000259" key="17">
    <source>
        <dbReference type="SMART" id="SM00861"/>
    </source>
</evidence>
<evidence type="ECO:0000313" key="18">
    <source>
        <dbReference type="EMBL" id="PPQ36378.1"/>
    </source>
</evidence>
<dbReference type="PROSITE" id="PS00801">
    <property type="entry name" value="TRANSKETOLASE_1"/>
    <property type="match status" value="1"/>
</dbReference>
<feature type="binding site" evidence="15">
    <location>
        <position position="172"/>
    </location>
    <ligand>
        <name>Mg(2+)</name>
        <dbReference type="ChEBI" id="CHEBI:18420"/>
    </ligand>
</feature>
<feature type="site" description="Important for catalytic activity" evidence="16">
    <location>
        <position position="278"/>
    </location>
</feature>
<feature type="binding site" evidence="13">
    <location>
        <position position="491"/>
    </location>
    <ligand>
        <name>substrate</name>
    </ligand>
</feature>
<gene>
    <name evidence="18" type="ORF">CCS01_05100</name>
</gene>
<feature type="binding site" evidence="13">
    <location>
        <position position="483"/>
    </location>
    <ligand>
        <name>substrate</name>
    </ligand>
</feature>
<dbReference type="EMBL" id="NHRY01000058">
    <property type="protein sequence ID" value="PPQ36378.1"/>
    <property type="molecule type" value="Genomic_DNA"/>
</dbReference>
<comment type="subunit">
    <text evidence="4">Homodimer.</text>
</comment>
<evidence type="ECO:0000256" key="10">
    <source>
        <dbReference type="ARBA" id="ARBA00049473"/>
    </source>
</evidence>
<dbReference type="InterPro" id="IPR009014">
    <property type="entry name" value="Transketo_C/PFOR_II"/>
</dbReference>
<dbReference type="Gene3D" id="3.40.50.970">
    <property type="match status" value="2"/>
</dbReference>
<dbReference type="GO" id="GO:0009052">
    <property type="term" value="P:pentose-phosphate shunt, non-oxidative branch"/>
    <property type="evidence" value="ECO:0007669"/>
    <property type="project" value="UniProtKB-ARBA"/>
</dbReference>
<dbReference type="FunFam" id="3.40.50.920:FF:000003">
    <property type="entry name" value="Transketolase"/>
    <property type="match status" value="1"/>
</dbReference>
<dbReference type="Pfam" id="PF22613">
    <property type="entry name" value="Transketolase_C_1"/>
    <property type="match status" value="1"/>
</dbReference>
<dbReference type="Proteomes" id="UP000239724">
    <property type="component" value="Unassembled WGS sequence"/>
</dbReference>
<feature type="binding site" evidence="14">
    <location>
        <position position="202"/>
    </location>
    <ligand>
        <name>thiamine diphosphate</name>
        <dbReference type="ChEBI" id="CHEBI:58937"/>
    </ligand>
</feature>
<reference evidence="18 19" key="1">
    <citation type="journal article" date="2018" name="Arch. Microbiol.">
        <title>New insights into the metabolic potential of the phototrophic purple bacterium Rhodopila globiformis DSM 161(T) from its draft genome sequence and evidence for a vanadium-dependent nitrogenase.</title>
        <authorList>
            <person name="Imhoff J.F."/>
            <person name="Rahn T."/>
            <person name="Kunzel S."/>
            <person name="Neulinger S.C."/>
        </authorList>
    </citation>
    <scope>NUCLEOTIDE SEQUENCE [LARGE SCALE GENOMIC DNA]</scope>
    <source>
        <strain evidence="18 19">DSM 161</strain>
    </source>
</reference>
<feature type="binding site" evidence="13">
    <location>
        <position position="278"/>
    </location>
    <ligand>
        <name>substrate</name>
    </ligand>
</feature>
<feature type="binding site" evidence="13">
    <location>
        <position position="30"/>
    </location>
    <ligand>
        <name>substrate</name>
    </ligand>
</feature>
<dbReference type="GO" id="GO:0046872">
    <property type="term" value="F:metal ion binding"/>
    <property type="evidence" value="ECO:0007669"/>
    <property type="project" value="UniProtKB-KW"/>
</dbReference>
<feature type="binding site" evidence="13">
    <location>
        <position position="374"/>
    </location>
    <ligand>
        <name>substrate</name>
    </ligand>
</feature>
<dbReference type="SMART" id="SM00861">
    <property type="entry name" value="Transket_pyr"/>
    <property type="match status" value="1"/>
</dbReference>
<keyword evidence="19" id="KW-1185">Reference proteome</keyword>
<comment type="cofactor">
    <cofactor evidence="2">
        <name>Co(2+)</name>
        <dbReference type="ChEBI" id="CHEBI:48828"/>
    </cofactor>
</comment>
<feature type="site" description="Important for catalytic activity" evidence="16">
    <location>
        <position position="30"/>
    </location>
</feature>
<feature type="binding site" evidence="15">
    <location>
        <position position="204"/>
    </location>
    <ligand>
        <name>Mg(2+)</name>
        <dbReference type="ChEBI" id="CHEBI:18420"/>
    </ligand>
</feature>
<organism evidence="18 19">
    <name type="scientific">Rhodopila globiformis</name>
    <name type="common">Rhodopseudomonas globiformis</name>
    <dbReference type="NCBI Taxonomy" id="1071"/>
    <lineage>
        <taxon>Bacteria</taxon>
        <taxon>Pseudomonadati</taxon>
        <taxon>Pseudomonadota</taxon>
        <taxon>Alphaproteobacteria</taxon>
        <taxon>Acetobacterales</taxon>
        <taxon>Acetobacteraceae</taxon>
        <taxon>Rhodopila</taxon>
    </lineage>
</organism>
<keyword evidence="8 15" id="KW-0460">Magnesium</keyword>
<dbReference type="Pfam" id="PF00456">
    <property type="entry name" value="Transketolase_N"/>
    <property type="match status" value="1"/>
</dbReference>
<keyword evidence="9 14" id="KW-0786">Thiamine pyrophosphate</keyword>
<proteinExistence type="inferred from homology"/>
<dbReference type="RefSeq" id="WP_104517769.1">
    <property type="nucleotide sequence ID" value="NZ_NHRY01000058.1"/>
</dbReference>
<protein>
    <recommendedName>
        <fullName evidence="5 11">Transketolase</fullName>
        <ecNumber evidence="5 11">2.2.1.1</ecNumber>
    </recommendedName>
</protein>
<evidence type="ECO:0000256" key="16">
    <source>
        <dbReference type="PIRSR" id="PIRSR605478-5"/>
    </source>
</evidence>
<dbReference type="InterPro" id="IPR005475">
    <property type="entry name" value="Transketolase-like_Pyr-bd"/>
</dbReference>
<feature type="active site" description="Proton donor" evidence="12">
    <location>
        <position position="434"/>
    </location>
</feature>
<dbReference type="PANTHER" id="PTHR43522">
    <property type="entry name" value="TRANSKETOLASE"/>
    <property type="match status" value="1"/>
</dbReference>
<comment type="caution">
    <text evidence="18">The sequence shown here is derived from an EMBL/GenBank/DDBJ whole genome shotgun (WGS) entry which is preliminary data.</text>
</comment>
<dbReference type="InterPro" id="IPR055152">
    <property type="entry name" value="Transketolase-like_C_2"/>
</dbReference>
<feature type="binding site" evidence="13">
    <location>
        <position position="542"/>
    </location>
    <ligand>
        <name>substrate</name>
    </ligand>
</feature>
<evidence type="ECO:0000256" key="5">
    <source>
        <dbReference type="ARBA" id="ARBA00013152"/>
    </source>
</evidence>
<feature type="binding site" evidence="14">
    <location>
        <position position="459"/>
    </location>
    <ligand>
        <name>thiamine diphosphate</name>
        <dbReference type="ChEBI" id="CHEBI:58937"/>
    </ligand>
</feature>
<evidence type="ECO:0000256" key="4">
    <source>
        <dbReference type="ARBA" id="ARBA00011738"/>
    </source>
</evidence>
<dbReference type="SUPFAM" id="SSF52518">
    <property type="entry name" value="Thiamin diphosphate-binding fold (THDP-binding)"/>
    <property type="match status" value="2"/>
</dbReference>
<dbReference type="AlphaFoldDB" id="A0A2S6NLQ6"/>
<feature type="binding site" evidence="14">
    <location>
        <begin position="131"/>
        <end position="133"/>
    </location>
    <ligand>
        <name>thiamine diphosphate</name>
        <dbReference type="ChEBI" id="CHEBI:58937"/>
    </ligand>
</feature>
<dbReference type="NCBIfam" id="TIGR00232">
    <property type="entry name" value="tktlase_bact"/>
    <property type="match status" value="1"/>
</dbReference>
<comment type="cofactor">
    <cofactor evidence="1">
        <name>Ca(2+)</name>
        <dbReference type="ChEBI" id="CHEBI:29108"/>
    </cofactor>
</comment>
<evidence type="ECO:0000256" key="7">
    <source>
        <dbReference type="ARBA" id="ARBA00022723"/>
    </source>
</evidence>
<dbReference type="EC" id="2.2.1.1" evidence="5 11"/>
<dbReference type="Gene3D" id="3.40.50.920">
    <property type="match status" value="1"/>
</dbReference>
<evidence type="ECO:0000256" key="14">
    <source>
        <dbReference type="PIRSR" id="PIRSR605478-3"/>
    </source>
</evidence>
<keyword evidence="6" id="KW-0808">Transferase</keyword>
<dbReference type="SUPFAM" id="SSF52922">
    <property type="entry name" value="TK C-terminal domain-like"/>
    <property type="match status" value="1"/>
</dbReference>
<feature type="domain" description="Transketolase-like pyrimidine-binding" evidence="17">
    <location>
        <begin position="371"/>
        <end position="547"/>
    </location>
</feature>
<comment type="similarity">
    <text evidence="3">Belongs to the transketolase family.</text>
</comment>
<feature type="binding site" evidence="14">
    <location>
        <position position="70"/>
    </location>
    <ligand>
        <name>thiamine diphosphate</name>
        <dbReference type="ChEBI" id="CHEBI:58937"/>
    </ligand>
</feature>
<feature type="binding site" evidence="14">
    <location>
        <position position="173"/>
    </location>
    <ligand>
        <name>thiamine diphosphate</name>
        <dbReference type="ChEBI" id="CHEBI:58937"/>
    </ligand>
</feature>
<feature type="binding site" evidence="13">
    <location>
        <position position="495"/>
    </location>
    <ligand>
        <name>substrate</name>
    </ligand>
</feature>
<evidence type="ECO:0000256" key="13">
    <source>
        <dbReference type="PIRSR" id="PIRSR605478-2"/>
    </source>
</evidence>
<dbReference type="InterPro" id="IPR005478">
    <property type="entry name" value="Transketolase_bac-like"/>
</dbReference>
<dbReference type="FunFam" id="3.40.50.970:FF:000004">
    <property type="entry name" value="Transketolase"/>
    <property type="match status" value="1"/>
</dbReference>
<dbReference type="InterPro" id="IPR033247">
    <property type="entry name" value="Transketolase_fam"/>
</dbReference>
<evidence type="ECO:0000256" key="12">
    <source>
        <dbReference type="PIRSR" id="PIRSR605478-1"/>
    </source>
</evidence>
<evidence type="ECO:0000256" key="1">
    <source>
        <dbReference type="ARBA" id="ARBA00001913"/>
    </source>
</evidence>
<dbReference type="FunFam" id="3.40.50.970:FF:000003">
    <property type="entry name" value="Transketolase"/>
    <property type="match status" value="1"/>
</dbReference>
<comment type="cofactor">
    <cofactor evidence="15">
        <name>Mg(2+)</name>
        <dbReference type="ChEBI" id="CHEBI:18420"/>
    </cofactor>
    <text evidence="15">Binds 1 Mg(2+) ion per subunit. Can also utilize other divalent metal cations, such as Ca(2+), Mn(2+) and Co(2+).</text>
</comment>
<dbReference type="InterPro" id="IPR049557">
    <property type="entry name" value="Transketolase_CS"/>
</dbReference>
<comment type="cofactor">
    <cofactor evidence="14">
        <name>thiamine diphosphate</name>
        <dbReference type="ChEBI" id="CHEBI:58937"/>
    </cofactor>
    <text evidence="14">Binds 1 thiamine pyrophosphate per subunit. During the reaction, the substrate forms a covalent intermediate with the cofactor.</text>
</comment>
<dbReference type="GO" id="GO:0004802">
    <property type="term" value="F:transketolase activity"/>
    <property type="evidence" value="ECO:0007669"/>
    <property type="project" value="UniProtKB-UniRule"/>
</dbReference>
<evidence type="ECO:0000256" key="15">
    <source>
        <dbReference type="PIRSR" id="PIRSR605478-4"/>
    </source>
</evidence>
<accession>A0A2S6NLQ6</accession>
<evidence type="ECO:0000256" key="6">
    <source>
        <dbReference type="ARBA" id="ARBA00022679"/>
    </source>
</evidence>
<evidence type="ECO:0000313" key="19">
    <source>
        <dbReference type="Proteomes" id="UP000239724"/>
    </source>
</evidence>
<keyword evidence="7 15" id="KW-0479">Metal-binding</keyword>
<evidence type="ECO:0000256" key="2">
    <source>
        <dbReference type="ARBA" id="ARBA00001941"/>
    </source>
</evidence>
<dbReference type="InterPro" id="IPR029061">
    <property type="entry name" value="THDP-binding"/>
</dbReference>
<dbReference type="CDD" id="cd02012">
    <property type="entry name" value="TPP_TK"/>
    <property type="match status" value="1"/>
</dbReference>
<dbReference type="InterPro" id="IPR005474">
    <property type="entry name" value="Transketolase_N"/>
</dbReference>
<evidence type="ECO:0000256" key="9">
    <source>
        <dbReference type="ARBA" id="ARBA00023052"/>
    </source>
</evidence>
<feature type="binding site" evidence="15">
    <location>
        <position position="202"/>
    </location>
    <ligand>
        <name>Mg(2+)</name>
        <dbReference type="ChEBI" id="CHEBI:18420"/>
    </ligand>
</feature>
<dbReference type="Pfam" id="PF02779">
    <property type="entry name" value="Transket_pyr"/>
    <property type="match status" value="1"/>
</dbReference>
<dbReference type="PANTHER" id="PTHR43522:SF2">
    <property type="entry name" value="TRANSKETOLASE 1-RELATED"/>
    <property type="match status" value="1"/>
</dbReference>
<dbReference type="CDD" id="cd07033">
    <property type="entry name" value="TPP_PYR_DXS_TK_like"/>
    <property type="match status" value="1"/>
</dbReference>
<dbReference type="GO" id="GO:0005829">
    <property type="term" value="C:cytosol"/>
    <property type="evidence" value="ECO:0007669"/>
    <property type="project" value="TreeGrafter"/>
</dbReference>
<name>A0A2S6NLQ6_RHOGL</name>
<evidence type="ECO:0000256" key="3">
    <source>
        <dbReference type="ARBA" id="ARBA00007131"/>
    </source>
</evidence>
<evidence type="ECO:0000256" key="11">
    <source>
        <dbReference type="NCBIfam" id="TIGR00232"/>
    </source>
</evidence>